<gene>
    <name evidence="6" type="ORF">FHG71_20445</name>
</gene>
<dbReference type="InterPro" id="IPR036390">
    <property type="entry name" value="WH_DNA-bd_sf"/>
</dbReference>
<dbReference type="SUPFAM" id="SSF46785">
    <property type="entry name" value="Winged helix' DNA-binding domain"/>
    <property type="match status" value="1"/>
</dbReference>
<dbReference type="Proteomes" id="UP000305709">
    <property type="component" value="Unassembled WGS sequence"/>
</dbReference>
<keyword evidence="2" id="KW-0805">Transcription regulation</keyword>
<reference evidence="6 7" key="1">
    <citation type="submission" date="2019-06" db="EMBL/GenBank/DDBJ databases">
        <authorList>
            <person name="Jiang L."/>
        </authorList>
    </citation>
    <scope>NUCLEOTIDE SEQUENCE [LARGE SCALE GENOMIC DNA]</scope>
    <source>
        <strain evidence="6 7">YIM 48858</strain>
    </source>
</reference>
<evidence type="ECO:0000313" key="7">
    <source>
        <dbReference type="Proteomes" id="UP000305709"/>
    </source>
</evidence>
<dbReference type="SUPFAM" id="SSF53850">
    <property type="entry name" value="Periplasmic binding protein-like II"/>
    <property type="match status" value="1"/>
</dbReference>
<dbReference type="InterPro" id="IPR058163">
    <property type="entry name" value="LysR-type_TF_proteobact-type"/>
</dbReference>
<dbReference type="PANTHER" id="PTHR30537:SF3">
    <property type="entry name" value="TRANSCRIPTIONAL REGULATORY PROTEIN"/>
    <property type="match status" value="1"/>
</dbReference>
<evidence type="ECO:0000313" key="6">
    <source>
        <dbReference type="EMBL" id="TNC62130.1"/>
    </source>
</evidence>
<dbReference type="GO" id="GO:0003700">
    <property type="term" value="F:DNA-binding transcription factor activity"/>
    <property type="evidence" value="ECO:0007669"/>
    <property type="project" value="InterPro"/>
</dbReference>
<dbReference type="EMBL" id="VDFV01000059">
    <property type="protein sequence ID" value="TNC62130.1"/>
    <property type="molecule type" value="Genomic_DNA"/>
</dbReference>
<comment type="similarity">
    <text evidence="1">Belongs to the LysR transcriptional regulatory family.</text>
</comment>
<comment type="caution">
    <text evidence="6">The sequence shown here is derived from an EMBL/GenBank/DDBJ whole genome shotgun (WGS) entry which is preliminary data.</text>
</comment>
<dbReference type="InterPro" id="IPR005119">
    <property type="entry name" value="LysR_subst-bd"/>
</dbReference>
<dbReference type="InterPro" id="IPR000847">
    <property type="entry name" value="LysR_HTH_N"/>
</dbReference>
<keyword evidence="3" id="KW-0238">DNA-binding</keyword>
<dbReference type="RefSeq" id="WP_139083547.1">
    <property type="nucleotide sequence ID" value="NZ_VDFV01000059.1"/>
</dbReference>
<accession>A0A5C4N6Q1</accession>
<protein>
    <submittedName>
        <fullName evidence="6">LysR family transcriptional regulator</fullName>
    </submittedName>
</protein>
<organism evidence="6 7">
    <name type="scientific">Rubellimicrobium roseum</name>
    <dbReference type="NCBI Taxonomy" id="687525"/>
    <lineage>
        <taxon>Bacteria</taxon>
        <taxon>Pseudomonadati</taxon>
        <taxon>Pseudomonadota</taxon>
        <taxon>Alphaproteobacteria</taxon>
        <taxon>Rhodobacterales</taxon>
        <taxon>Roseobacteraceae</taxon>
        <taxon>Rubellimicrobium</taxon>
    </lineage>
</organism>
<evidence type="ECO:0000256" key="3">
    <source>
        <dbReference type="ARBA" id="ARBA00023125"/>
    </source>
</evidence>
<dbReference type="OrthoDB" id="9796526at2"/>
<proteinExistence type="inferred from homology"/>
<dbReference type="Pfam" id="PF00126">
    <property type="entry name" value="HTH_1"/>
    <property type="match status" value="1"/>
</dbReference>
<dbReference type="PROSITE" id="PS50931">
    <property type="entry name" value="HTH_LYSR"/>
    <property type="match status" value="1"/>
</dbReference>
<dbReference type="AlphaFoldDB" id="A0A5C4N6Q1"/>
<dbReference type="Pfam" id="PF03466">
    <property type="entry name" value="LysR_substrate"/>
    <property type="match status" value="1"/>
</dbReference>
<evidence type="ECO:0000256" key="2">
    <source>
        <dbReference type="ARBA" id="ARBA00023015"/>
    </source>
</evidence>
<evidence type="ECO:0000259" key="5">
    <source>
        <dbReference type="PROSITE" id="PS50931"/>
    </source>
</evidence>
<evidence type="ECO:0000256" key="1">
    <source>
        <dbReference type="ARBA" id="ARBA00009437"/>
    </source>
</evidence>
<dbReference type="Gene3D" id="1.10.10.10">
    <property type="entry name" value="Winged helix-like DNA-binding domain superfamily/Winged helix DNA-binding domain"/>
    <property type="match status" value="1"/>
</dbReference>
<evidence type="ECO:0000256" key="4">
    <source>
        <dbReference type="ARBA" id="ARBA00023163"/>
    </source>
</evidence>
<sequence>MFAWDDIRLFLAVARLGSTRAAGTELGLNQTTVARRMEVLEQDLKLRLFDRTTRGFALTDQGRALREAAGAMAEAAEGVHKRAEALARSLRGTIRVTAPEALFTHIVAPIVAEFRRNHPEVLIDWDSSEGFLDLAAGEADLAFRATIAPVDERLHGLKLSEVAWSAYCSRDYAAAHGMPCGIEDVRDHAVVAFTGAIGQRPGDRWFMSHADPARIGGSSNTVTNVASILKAGMGVGCLPCFHGDSEPTLLRCFAPPPQMMTAVWLLTTPETAKLPRIEAFIRFATARVRALRPMLRGERI</sequence>
<dbReference type="Gene3D" id="3.40.190.290">
    <property type="match status" value="1"/>
</dbReference>
<feature type="domain" description="HTH lysR-type" evidence="5">
    <location>
        <begin position="4"/>
        <end position="59"/>
    </location>
</feature>
<dbReference type="GO" id="GO:0043565">
    <property type="term" value="F:sequence-specific DNA binding"/>
    <property type="evidence" value="ECO:0007669"/>
    <property type="project" value="TreeGrafter"/>
</dbReference>
<keyword evidence="4" id="KW-0804">Transcription</keyword>
<keyword evidence="7" id="KW-1185">Reference proteome</keyword>
<name>A0A5C4N6Q1_9RHOB</name>
<dbReference type="InterPro" id="IPR036388">
    <property type="entry name" value="WH-like_DNA-bd_sf"/>
</dbReference>
<dbReference type="GO" id="GO:0006351">
    <property type="term" value="P:DNA-templated transcription"/>
    <property type="evidence" value="ECO:0007669"/>
    <property type="project" value="TreeGrafter"/>
</dbReference>
<dbReference type="PANTHER" id="PTHR30537">
    <property type="entry name" value="HTH-TYPE TRANSCRIPTIONAL REGULATOR"/>
    <property type="match status" value="1"/>
</dbReference>